<feature type="transmembrane region" description="Helical" evidence="15">
    <location>
        <begin position="131"/>
        <end position="149"/>
    </location>
</feature>
<feature type="coiled-coil region" evidence="13">
    <location>
        <begin position="667"/>
        <end position="698"/>
    </location>
</feature>
<dbReference type="GO" id="GO:0051119">
    <property type="term" value="F:sugar transmembrane transporter activity"/>
    <property type="evidence" value="ECO:0007669"/>
    <property type="project" value="InterPro"/>
</dbReference>
<dbReference type="AlphaFoldDB" id="A0A1Q9ERB5"/>
<sequence>MLEVFSLYVEHAAVATSVCFLLSPLVEVQKVHRSQGEALRDVCPSNLLLMLVNSALWLWYAICVPLPPLVLNNTIGLTACCYCLTSCWFYARQRREQTWGTAAAASTVLAFMAIFLALVYAETSSSHAQQVGYLAMAVNILAYGAPLAAARRVLVEKCSRALPPAQCVLALSSSFLWLCVGLKKQSMPMIVPNACGVPLAIVQLLLICFYPRNQRAGKDWQLTEFDPTLELEYSLSSVQKVHRSQGKALRDVCPSNLLLMLVNSALWLWYAIFVPLPPMVVSNTIGLTGGCYCLTSCWFYARQCREQTWGTAAAASTVLAFMAIFLALVYAATSFSHVQQLGYLAMAVNILAYGAPLAVVSRVLVEKCSRALPPAQCILALSCSFLWLCVGLTAQSMPLAVLARATGGADTSILRKGWEMALMFQPIWHDIWEEDEEEDEEQHVVMPTATATTYSDPSHGQAKKRSPRGKARYPPAETGHFDGSMGENLDGTIGGCLVDPLAVQDPAASEAALLQVSPGKVARLFAAGADKNTGDVEKLMKVMERCNGGDLFDLIASHADKGGLTETCSARVQVHLLSALAFLHDIPVVHRDVKCCSVLLLHRIIIATVLVPRRIIILVVCSVTVTMVAVVTIVTIMASLTEEREAWALGRGNATVSIVSHCTQVDKEAAEAELKKKEEAVQARREEERARKEEEARKARLWEGAGMNHSSAFLRMETIFAEEIRLMGKRPPGSKRKKKESDSGESEEEESSEEEVKKKTRKPKPPSDESRSRSRDDSRDESRGRNHTGHNQIYKDLLMSDGRASCWLAPQEPSQIRVAQNHRNGIKKTRRPRKMSMRGMNCRFVRNQVSEWISEEAYMLNLNVRGSAYQEKEIAELYAGIEKELTLQDNQSYAPRRLLREAEQPVIIKGRMAEERVLEQGAVSVTVSLGSLYPAEGGFPKRRVKVDLKDPEGREGYALSQKPGWRRTQFPFFRLEGRGWFTFPPGTTGAKQRGHPFLGSLNWTRVVLPSLLPEERPISFVQHPGWQNWLENKDVHQLIKGCSAAAPSDPDACLRAGTLAFLTAGFRVEELAVLLVEQEDNLTLASGWIFLAQSLYNTGHLKGGDKDMADAFLTRVGRLVKNEDLAMEALALYVDKTNGTKSFDYANDFNESNATVERREKREKQKTKRGKGQQLRSIRDVMMTCRRELMEKWIVEASVLNVLPDRA</sequence>
<dbReference type="InterPro" id="IPR047664">
    <property type="entry name" value="SWEET"/>
</dbReference>
<evidence type="ECO:0000256" key="15">
    <source>
        <dbReference type="SAM" id="Phobius"/>
    </source>
</evidence>
<dbReference type="InterPro" id="IPR011009">
    <property type="entry name" value="Kinase-like_dom_sf"/>
</dbReference>
<comment type="similarity">
    <text evidence="2">Belongs to the SWEET sugar transporter family.</text>
</comment>
<feature type="transmembrane region" description="Helical" evidence="15">
    <location>
        <begin position="190"/>
        <end position="210"/>
    </location>
</feature>
<evidence type="ECO:0000256" key="1">
    <source>
        <dbReference type="ARBA" id="ARBA00004651"/>
    </source>
</evidence>
<comment type="subcellular location">
    <subcellularLocation>
        <location evidence="1">Cell membrane</location>
        <topology evidence="1">Multi-pass membrane protein</topology>
    </subcellularLocation>
</comment>
<evidence type="ECO:0000256" key="11">
    <source>
        <dbReference type="ARBA" id="ARBA00023136"/>
    </source>
</evidence>
<keyword evidence="11 15" id="KW-0472">Membrane</keyword>
<keyword evidence="8" id="KW-0677">Repeat</keyword>
<keyword evidence="7 15" id="KW-0812">Transmembrane</keyword>
<dbReference type="Proteomes" id="UP000186817">
    <property type="component" value="Unassembled WGS sequence"/>
</dbReference>
<feature type="transmembrane region" description="Helical" evidence="15">
    <location>
        <begin position="98"/>
        <end position="119"/>
    </location>
</feature>
<evidence type="ECO:0000256" key="10">
    <source>
        <dbReference type="ARBA" id="ARBA00022989"/>
    </source>
</evidence>
<dbReference type="GO" id="GO:1990904">
    <property type="term" value="C:ribonucleoprotein complex"/>
    <property type="evidence" value="ECO:0007669"/>
    <property type="project" value="UniProtKB-KW"/>
</dbReference>
<feature type="compositionally biased region" description="Polar residues" evidence="14">
    <location>
        <begin position="449"/>
        <end position="458"/>
    </location>
</feature>
<keyword evidence="17" id="KW-1185">Reference proteome</keyword>
<feature type="region of interest" description="Disordered" evidence="14">
    <location>
        <begin position="1154"/>
        <end position="1175"/>
    </location>
</feature>
<accession>A0A1Q9ERB5</accession>
<proteinExistence type="inferred from homology"/>
<evidence type="ECO:0000256" key="2">
    <source>
        <dbReference type="ARBA" id="ARBA00007809"/>
    </source>
</evidence>
<feature type="transmembrane region" description="Helical" evidence="15">
    <location>
        <begin position="257"/>
        <end position="274"/>
    </location>
</feature>
<feature type="transmembrane region" description="Helical" evidence="15">
    <location>
        <begin position="280"/>
        <end position="301"/>
    </location>
</feature>
<evidence type="ECO:0000256" key="5">
    <source>
        <dbReference type="ARBA" id="ARBA00022475"/>
    </source>
</evidence>
<dbReference type="Pfam" id="PF03083">
    <property type="entry name" value="MtN3_slv"/>
    <property type="match status" value="1"/>
</dbReference>
<dbReference type="GO" id="GO:0005840">
    <property type="term" value="C:ribosome"/>
    <property type="evidence" value="ECO:0007669"/>
    <property type="project" value="UniProtKB-KW"/>
</dbReference>
<feature type="transmembrane region" description="Helical" evidence="15">
    <location>
        <begin position="161"/>
        <end position="178"/>
    </location>
</feature>
<keyword evidence="10 15" id="KW-1133">Transmembrane helix</keyword>
<dbReference type="Pfam" id="PF01779">
    <property type="entry name" value="Ribosomal_L29e"/>
    <property type="match status" value="1"/>
</dbReference>
<feature type="transmembrane region" description="Helical" evidence="15">
    <location>
        <begin position="313"/>
        <end position="335"/>
    </location>
</feature>
<evidence type="ECO:0000256" key="9">
    <source>
        <dbReference type="ARBA" id="ARBA00022980"/>
    </source>
</evidence>
<feature type="compositionally biased region" description="Acidic residues" evidence="14">
    <location>
        <begin position="743"/>
        <end position="753"/>
    </location>
</feature>
<feature type="transmembrane region" description="Helical" evidence="15">
    <location>
        <begin position="47"/>
        <end position="67"/>
    </location>
</feature>
<feature type="compositionally biased region" description="Basic residues" evidence="14">
    <location>
        <begin position="461"/>
        <end position="471"/>
    </location>
</feature>
<evidence type="ECO:0000313" key="17">
    <source>
        <dbReference type="Proteomes" id="UP000186817"/>
    </source>
</evidence>
<dbReference type="InterPro" id="IPR004316">
    <property type="entry name" value="SWEET_rpt"/>
</dbReference>
<protein>
    <submittedName>
        <fullName evidence="16">Bidirectional sugar transporter SWEET16</fullName>
    </submittedName>
</protein>
<dbReference type="GO" id="GO:0003735">
    <property type="term" value="F:structural constituent of ribosome"/>
    <property type="evidence" value="ECO:0007669"/>
    <property type="project" value="InterPro"/>
</dbReference>
<dbReference type="Gene3D" id="1.10.510.10">
    <property type="entry name" value="Transferase(Phosphotransferase) domain 1"/>
    <property type="match status" value="1"/>
</dbReference>
<comment type="caution">
    <text evidence="16">The sequence shown here is derived from an EMBL/GenBank/DDBJ whole genome shotgun (WGS) entry which is preliminary data.</text>
</comment>
<evidence type="ECO:0000256" key="7">
    <source>
        <dbReference type="ARBA" id="ARBA00022692"/>
    </source>
</evidence>
<evidence type="ECO:0000256" key="6">
    <source>
        <dbReference type="ARBA" id="ARBA00022597"/>
    </source>
</evidence>
<feature type="region of interest" description="Disordered" evidence="14">
    <location>
        <begin position="449"/>
        <end position="474"/>
    </location>
</feature>
<keyword evidence="5" id="KW-1003">Cell membrane</keyword>
<feature type="compositionally biased region" description="Basic and acidic residues" evidence="14">
    <location>
        <begin position="765"/>
        <end position="784"/>
    </location>
</feature>
<feature type="transmembrane region" description="Helical" evidence="15">
    <location>
        <begin position="615"/>
        <end position="641"/>
    </location>
</feature>
<dbReference type="SUPFAM" id="SSF56112">
    <property type="entry name" value="Protein kinase-like (PK-like)"/>
    <property type="match status" value="1"/>
</dbReference>
<reference evidence="16 17" key="1">
    <citation type="submission" date="2016-02" db="EMBL/GenBank/DDBJ databases">
        <title>Genome analysis of coral dinoflagellate symbionts highlights evolutionary adaptations to a symbiotic lifestyle.</title>
        <authorList>
            <person name="Aranda M."/>
            <person name="Li Y."/>
            <person name="Liew Y.J."/>
            <person name="Baumgarten S."/>
            <person name="Simakov O."/>
            <person name="Wilson M."/>
            <person name="Piel J."/>
            <person name="Ashoor H."/>
            <person name="Bougouffa S."/>
            <person name="Bajic V.B."/>
            <person name="Ryu T."/>
            <person name="Ravasi T."/>
            <person name="Bayer T."/>
            <person name="Micklem G."/>
            <person name="Kim H."/>
            <person name="Bhak J."/>
            <person name="Lajeunesse T.C."/>
            <person name="Voolstra C.R."/>
        </authorList>
    </citation>
    <scope>NUCLEOTIDE SEQUENCE [LARGE SCALE GENOMIC DNA]</scope>
    <source>
        <strain evidence="16 17">CCMP2467</strain>
    </source>
</reference>
<dbReference type="PANTHER" id="PTHR10791">
    <property type="entry name" value="RAG1-ACTIVATING PROTEIN 1"/>
    <property type="match status" value="1"/>
</dbReference>
<dbReference type="OrthoDB" id="409725at2759"/>
<keyword evidence="9" id="KW-0689">Ribosomal protein</keyword>
<keyword evidence="13" id="KW-0175">Coiled coil</keyword>
<evidence type="ECO:0000256" key="3">
    <source>
        <dbReference type="ARBA" id="ARBA00010247"/>
    </source>
</evidence>
<name>A0A1Q9ERB5_SYMMI</name>
<evidence type="ECO:0000256" key="12">
    <source>
        <dbReference type="ARBA" id="ARBA00023274"/>
    </source>
</evidence>
<evidence type="ECO:0000256" key="4">
    <source>
        <dbReference type="ARBA" id="ARBA00022448"/>
    </source>
</evidence>
<feature type="transmembrane region" description="Helical" evidence="15">
    <location>
        <begin position="73"/>
        <end position="91"/>
    </location>
</feature>
<feature type="region of interest" description="Disordered" evidence="14">
    <location>
        <begin position="725"/>
        <end position="793"/>
    </location>
</feature>
<comment type="similarity">
    <text evidence="3">Belongs to the eukaryotic ribosomal protein eL29 family.</text>
</comment>
<gene>
    <name evidence="16" type="primary">SWEET16</name>
    <name evidence="16" type="ORF">AK812_SmicGene6414</name>
</gene>
<dbReference type="GO" id="GO:0005886">
    <property type="term" value="C:plasma membrane"/>
    <property type="evidence" value="ECO:0007669"/>
    <property type="project" value="UniProtKB-SubCell"/>
</dbReference>
<dbReference type="Gene3D" id="6.10.140.1730">
    <property type="match status" value="1"/>
</dbReference>
<dbReference type="InterPro" id="IPR002673">
    <property type="entry name" value="Ribosomal_eL29"/>
</dbReference>
<evidence type="ECO:0000256" key="8">
    <source>
        <dbReference type="ARBA" id="ARBA00022737"/>
    </source>
</evidence>
<dbReference type="PANTHER" id="PTHR10791:SF30">
    <property type="entry name" value="SUGAR TRANSPORTER SWEET1"/>
    <property type="match status" value="1"/>
</dbReference>
<dbReference type="Gene3D" id="1.20.1280.290">
    <property type="match status" value="3"/>
</dbReference>
<dbReference type="GO" id="GO:0006412">
    <property type="term" value="P:translation"/>
    <property type="evidence" value="ECO:0007669"/>
    <property type="project" value="InterPro"/>
</dbReference>
<keyword evidence="12" id="KW-0687">Ribonucleoprotein</keyword>
<organism evidence="16 17">
    <name type="scientific">Symbiodinium microadriaticum</name>
    <name type="common">Dinoflagellate</name>
    <name type="synonym">Zooxanthella microadriatica</name>
    <dbReference type="NCBI Taxonomy" id="2951"/>
    <lineage>
        <taxon>Eukaryota</taxon>
        <taxon>Sar</taxon>
        <taxon>Alveolata</taxon>
        <taxon>Dinophyceae</taxon>
        <taxon>Suessiales</taxon>
        <taxon>Symbiodiniaceae</taxon>
        <taxon>Symbiodinium</taxon>
    </lineage>
</organism>
<dbReference type="EMBL" id="LSRX01000087">
    <property type="protein sequence ID" value="OLQ09959.1"/>
    <property type="molecule type" value="Genomic_DNA"/>
</dbReference>
<evidence type="ECO:0000256" key="13">
    <source>
        <dbReference type="SAM" id="Coils"/>
    </source>
</evidence>
<keyword evidence="4" id="KW-0813">Transport</keyword>
<evidence type="ECO:0000313" key="16">
    <source>
        <dbReference type="EMBL" id="OLQ09959.1"/>
    </source>
</evidence>
<keyword evidence="6 16" id="KW-0762">Sugar transport</keyword>
<feature type="transmembrane region" description="Helical" evidence="15">
    <location>
        <begin position="6"/>
        <end position="26"/>
    </location>
</feature>
<feature type="transmembrane region" description="Helical" evidence="15">
    <location>
        <begin position="341"/>
        <end position="365"/>
    </location>
</feature>
<evidence type="ECO:0000256" key="14">
    <source>
        <dbReference type="SAM" id="MobiDB-lite"/>
    </source>
</evidence>